<organism evidence="1 2">
    <name type="scientific">Oncorhynchus mykiss</name>
    <name type="common">Rainbow trout</name>
    <name type="synonym">Salmo gairdneri</name>
    <dbReference type="NCBI Taxonomy" id="8022"/>
    <lineage>
        <taxon>Eukaryota</taxon>
        <taxon>Metazoa</taxon>
        <taxon>Chordata</taxon>
        <taxon>Craniata</taxon>
        <taxon>Vertebrata</taxon>
        <taxon>Euteleostomi</taxon>
        <taxon>Actinopterygii</taxon>
        <taxon>Neopterygii</taxon>
        <taxon>Teleostei</taxon>
        <taxon>Protacanthopterygii</taxon>
        <taxon>Salmoniformes</taxon>
        <taxon>Salmonidae</taxon>
        <taxon>Salmoninae</taxon>
        <taxon>Oncorhynchus</taxon>
    </lineage>
</organism>
<evidence type="ECO:0000313" key="2">
    <source>
        <dbReference type="Proteomes" id="UP000694395"/>
    </source>
</evidence>
<proteinExistence type="predicted"/>
<reference evidence="1" key="2">
    <citation type="submission" date="2025-08" db="UniProtKB">
        <authorList>
            <consortium name="Ensembl"/>
        </authorList>
    </citation>
    <scope>IDENTIFICATION</scope>
</reference>
<reference evidence="1" key="3">
    <citation type="submission" date="2025-09" db="UniProtKB">
        <authorList>
            <consortium name="Ensembl"/>
        </authorList>
    </citation>
    <scope>IDENTIFICATION</scope>
</reference>
<name>A0A8C7LMB5_ONCMY</name>
<evidence type="ECO:0000313" key="1">
    <source>
        <dbReference type="Ensembl" id="ENSOMYP00000003336.2"/>
    </source>
</evidence>
<dbReference type="Pfam" id="PF00106">
    <property type="entry name" value="adh_short"/>
    <property type="match status" value="1"/>
</dbReference>
<dbReference type="Gene3D" id="3.40.50.720">
    <property type="entry name" value="NAD(P)-binding Rossmann-like Domain"/>
    <property type="match status" value="1"/>
</dbReference>
<accession>A0A8C7LMB5</accession>
<sequence>FDLLCAVCGGSRGIGRAVSMLLAERCCRVVVVSRNQHAAQATVASLDGGTVSFIPSLHPWQS</sequence>
<reference evidence="1" key="1">
    <citation type="submission" date="2020-07" db="EMBL/GenBank/DDBJ databases">
        <title>A long reads based de novo assembly of the rainbow trout Arlee double haploid line genome.</title>
        <authorList>
            <person name="Gao G."/>
            <person name="Palti Y."/>
        </authorList>
    </citation>
    <scope>NUCLEOTIDE SEQUENCE [LARGE SCALE GENOMIC DNA]</scope>
</reference>
<dbReference type="Ensembl" id="ENSOMYT00000003736.2">
    <property type="protein sequence ID" value="ENSOMYP00000003336.2"/>
    <property type="gene ID" value="ENSOMYG00000001778.2"/>
</dbReference>
<keyword evidence="2" id="KW-1185">Reference proteome</keyword>
<dbReference type="SUPFAM" id="SSF51735">
    <property type="entry name" value="NAD(P)-binding Rossmann-fold domains"/>
    <property type="match status" value="1"/>
</dbReference>
<dbReference type="Proteomes" id="UP000694395">
    <property type="component" value="Chromosome 5"/>
</dbReference>
<dbReference type="InterPro" id="IPR002347">
    <property type="entry name" value="SDR_fam"/>
</dbReference>
<dbReference type="AlphaFoldDB" id="A0A8C7LMB5"/>
<dbReference type="InterPro" id="IPR036291">
    <property type="entry name" value="NAD(P)-bd_dom_sf"/>
</dbReference>
<protein>
    <submittedName>
        <fullName evidence="1">Uncharacterized protein</fullName>
    </submittedName>
</protein>
<dbReference type="GeneTree" id="ENSGT01010000225520"/>